<reference evidence="3 4" key="1">
    <citation type="submission" date="2013-01" db="EMBL/GenBank/DDBJ databases">
        <authorList>
            <person name="Bench S."/>
        </authorList>
    </citation>
    <scope>NUCLEOTIDE SEQUENCE [LARGE SCALE GENOMIC DNA]</scope>
    <source>
        <strain evidence="3 4">WH 0402</strain>
    </source>
</reference>
<protein>
    <submittedName>
        <fullName evidence="3">Integrase</fullName>
    </submittedName>
</protein>
<evidence type="ECO:0000259" key="2">
    <source>
        <dbReference type="PROSITE" id="PS51898"/>
    </source>
</evidence>
<dbReference type="Pfam" id="PF00589">
    <property type="entry name" value="Phage_integrase"/>
    <property type="match status" value="1"/>
</dbReference>
<dbReference type="Gene3D" id="1.10.443.10">
    <property type="entry name" value="Intergrase catalytic core"/>
    <property type="match status" value="1"/>
</dbReference>
<feature type="domain" description="Tyr recombinase" evidence="2">
    <location>
        <begin position="43"/>
        <end position="154"/>
    </location>
</feature>
<dbReference type="InterPro" id="IPR011010">
    <property type="entry name" value="DNA_brk_join_enz"/>
</dbReference>
<dbReference type="EMBL" id="CAQN01001335">
    <property type="protein sequence ID" value="CCQ71037.1"/>
    <property type="molecule type" value="Genomic_DNA"/>
</dbReference>
<evidence type="ECO:0000256" key="1">
    <source>
        <dbReference type="ARBA" id="ARBA00023172"/>
    </source>
</evidence>
<accession>T2K0Z4</accession>
<dbReference type="PROSITE" id="PS51898">
    <property type="entry name" value="TYR_RECOMBINASE"/>
    <property type="match status" value="1"/>
</dbReference>
<dbReference type="InterPro" id="IPR002104">
    <property type="entry name" value="Integrase_catalytic"/>
</dbReference>
<evidence type="ECO:0000313" key="3">
    <source>
        <dbReference type="EMBL" id="CCQ71037.1"/>
    </source>
</evidence>
<dbReference type="SUPFAM" id="SSF56349">
    <property type="entry name" value="DNA breaking-rejoining enzymes"/>
    <property type="match status" value="1"/>
</dbReference>
<proteinExistence type="predicted"/>
<comment type="caution">
    <text evidence="3">The sequence shown here is derived from an EMBL/GenBank/DDBJ whole genome shotgun (WGS) entry which is preliminary data.</text>
</comment>
<keyword evidence="1" id="KW-0233">DNA recombination</keyword>
<organism evidence="3 4">
    <name type="scientific">Crocosphaera watsonii WH 0402</name>
    <dbReference type="NCBI Taxonomy" id="1284629"/>
    <lineage>
        <taxon>Bacteria</taxon>
        <taxon>Bacillati</taxon>
        <taxon>Cyanobacteriota</taxon>
        <taxon>Cyanophyceae</taxon>
        <taxon>Oscillatoriophycideae</taxon>
        <taxon>Chroococcales</taxon>
        <taxon>Aphanothecaceae</taxon>
        <taxon>Crocosphaera</taxon>
    </lineage>
</organism>
<gene>
    <name evidence="3" type="ORF">CWATWH0402_864</name>
</gene>
<dbReference type="Proteomes" id="UP000018130">
    <property type="component" value="Unassembled WGS sequence"/>
</dbReference>
<dbReference type="GO" id="GO:0006310">
    <property type="term" value="P:DNA recombination"/>
    <property type="evidence" value="ECO:0007669"/>
    <property type="project" value="UniProtKB-KW"/>
</dbReference>
<dbReference type="GO" id="GO:0015074">
    <property type="term" value="P:DNA integration"/>
    <property type="evidence" value="ECO:0007669"/>
    <property type="project" value="InterPro"/>
</dbReference>
<reference evidence="3 4" key="2">
    <citation type="submission" date="2013-09" db="EMBL/GenBank/DDBJ databases">
        <title>Whole genome comparison of six Crocosphaera watsonii strains with differing phenotypes.</title>
        <authorList>
            <person name="Bench S.R."/>
            <person name="Heller P."/>
            <person name="Frank I."/>
            <person name="Arciniega M."/>
            <person name="Shilova I.N."/>
            <person name="Zehr J.P."/>
        </authorList>
    </citation>
    <scope>NUCLEOTIDE SEQUENCE [LARGE SCALE GENOMIC DNA]</scope>
    <source>
        <strain evidence="3 4">WH 0402</strain>
    </source>
</reference>
<evidence type="ECO:0000313" key="4">
    <source>
        <dbReference type="Proteomes" id="UP000018130"/>
    </source>
</evidence>
<dbReference type="AlphaFoldDB" id="T2K0Z4"/>
<dbReference type="GO" id="GO:0003677">
    <property type="term" value="F:DNA binding"/>
    <property type="evidence" value="ECO:0007669"/>
    <property type="project" value="InterPro"/>
</dbReference>
<dbReference type="InterPro" id="IPR013762">
    <property type="entry name" value="Integrase-like_cat_sf"/>
</dbReference>
<sequence length="154" mass="17038">MSPSSQKTALAAIKSLFSFGHKLGVLSFNVGKLALFPKSRDCLSEKILSVEQVKEMLRLETNPRNRGILLVLYSCGLRVSELCALKWKHLTPRGQSGQMSVFGKAGKTRVVLIPVQVWTYLCQLRGNAGGDEPVFRSRQRSEQNGYHLCRSSGG</sequence>
<name>T2K0Z4_CROWT</name>